<accession>A0ABV8HCY5</accession>
<proteinExistence type="predicted"/>
<protein>
    <submittedName>
        <fullName evidence="1">Uncharacterized protein</fullName>
    </submittedName>
</protein>
<reference evidence="2" key="1">
    <citation type="journal article" date="2019" name="Int. J. Syst. Evol. Microbiol.">
        <title>The Global Catalogue of Microorganisms (GCM) 10K type strain sequencing project: providing services to taxonomists for standard genome sequencing and annotation.</title>
        <authorList>
            <consortium name="The Broad Institute Genomics Platform"/>
            <consortium name="The Broad Institute Genome Sequencing Center for Infectious Disease"/>
            <person name="Wu L."/>
            <person name="Ma J."/>
        </authorList>
    </citation>
    <scope>NUCLEOTIDE SEQUENCE [LARGE SCALE GENOMIC DNA]</scope>
    <source>
        <strain evidence="2">CGMCC 4.7237</strain>
    </source>
</reference>
<evidence type="ECO:0000313" key="2">
    <source>
        <dbReference type="Proteomes" id="UP001595765"/>
    </source>
</evidence>
<dbReference type="Proteomes" id="UP001595765">
    <property type="component" value="Unassembled WGS sequence"/>
</dbReference>
<evidence type="ECO:0000313" key="1">
    <source>
        <dbReference type="EMBL" id="MFC4029914.1"/>
    </source>
</evidence>
<dbReference type="EMBL" id="JBHSBB010000001">
    <property type="protein sequence ID" value="MFC4029914.1"/>
    <property type="molecule type" value="Genomic_DNA"/>
</dbReference>
<sequence>MEATPPQATAPTFEAALAQLGRHLDRMTGKQQGTGKELRHLSDELTGLRARIEELESLTSRLDGRFTEILAERHQQEKPDTLTQEAYGQYQLAEDLKTLFLDIDRDYRAAHQRAMKTGPTAEHRANMLHHLLNWQLTDNLESESELTKYWNNGGAGRGEITALIPRIAELRREAEALDPSCEFSFEFGPEAAYGGSYVPWSVCDPEDEARYAVTPAYVVGPRCYLPPQVYTSPVDPG</sequence>
<name>A0ABV8HCY5_9ACTN</name>
<gene>
    <name evidence="1" type="ORF">ACFO3J_00345</name>
</gene>
<organism evidence="1 2">
    <name type="scientific">Streptomyces polygonati</name>
    <dbReference type="NCBI Taxonomy" id="1617087"/>
    <lineage>
        <taxon>Bacteria</taxon>
        <taxon>Bacillati</taxon>
        <taxon>Actinomycetota</taxon>
        <taxon>Actinomycetes</taxon>
        <taxon>Kitasatosporales</taxon>
        <taxon>Streptomycetaceae</taxon>
        <taxon>Streptomyces</taxon>
    </lineage>
</organism>
<comment type="caution">
    <text evidence="1">The sequence shown here is derived from an EMBL/GenBank/DDBJ whole genome shotgun (WGS) entry which is preliminary data.</text>
</comment>
<keyword evidence="2" id="KW-1185">Reference proteome</keyword>
<dbReference type="RefSeq" id="WP_386424556.1">
    <property type="nucleotide sequence ID" value="NZ_JBHSBB010000001.1"/>
</dbReference>